<protein>
    <recommendedName>
        <fullName evidence="13">Long-chain-fatty-acid--CoA ligase</fullName>
        <ecNumber evidence="13">6.2.1.3</ecNumber>
    </recommendedName>
</protein>
<dbReference type="PROSITE" id="PS00455">
    <property type="entry name" value="AMP_BINDING"/>
    <property type="match status" value="1"/>
</dbReference>
<comment type="caution">
    <text evidence="15">The sequence shown here is derived from an EMBL/GenBank/DDBJ whole genome shotgun (WGS) entry which is preliminary data.</text>
</comment>
<evidence type="ECO:0000256" key="7">
    <source>
        <dbReference type="ARBA" id="ARBA00024484"/>
    </source>
</evidence>
<evidence type="ECO:0000256" key="10">
    <source>
        <dbReference type="ARBA" id="ARBA00024548"/>
    </source>
</evidence>
<dbReference type="PANTHER" id="PTHR43272">
    <property type="entry name" value="LONG-CHAIN-FATTY-ACID--COA LIGASE"/>
    <property type="match status" value="1"/>
</dbReference>
<evidence type="ECO:0000313" key="15">
    <source>
        <dbReference type="EMBL" id="KAK7498490.1"/>
    </source>
</evidence>
<dbReference type="EC" id="6.2.1.3" evidence="13"/>
<dbReference type="GO" id="GO:0005524">
    <property type="term" value="F:ATP binding"/>
    <property type="evidence" value="ECO:0007669"/>
    <property type="project" value="UniProtKB-KW"/>
</dbReference>
<sequence length="597" mass="66484">MEYLYEDAKTIYESFLRGRRITGDGKFLGARTGPNREYVWSSYNEIYDRVQAFGSGLFQLGVEPGQKTNLWVVADLACQMFSMVTVALYDTLGSDAVTYIINLCEITTVVCDTAARVQLLVDSKGKLPALKTIIMVEELTEQLSESAEKAGLKIMAFSQVEPPKPSDLCTICFTSGTTGDPKGVMLTHLNMAGNTGAIVERISKLHHYKSDDTHLSYLPLAHMYERYNLMCQMTHGGHVGFYSRDIKLLFDDFQALKPTQFTAVPRLLNKIRDKVITGVQGSKVKSALLNMALKSKLAEVRRGIIRKDSIWDKLVFHKIQALLGGRVQFVAVTSAPLSKHVFDFARCAFGCLVMEGWGQTEVTGASTVQLPGDPEPGQVGCPVACNYIKLIDVPDMDCYAKDGKGEVCVKGTNVTSGYYRNPEKTKDLFTADGWLRTGDIGIIQSNGTLQIVDRRKHIFKLSQGEYLAPERIEGIYCRSMYVQQCFVDGDSLKSRCVAVVVPDPDVVMMWAANNNRPQDITQLCQDEVLKDVILQDMLEFGKTAQLKGFEQVLDIALEPEPFSVEAGLLTPTFKNKRTQLRKHFAHQVAALYAKHKD</sequence>
<dbReference type="SUPFAM" id="SSF56801">
    <property type="entry name" value="Acetyl-CoA synthetase-like"/>
    <property type="match status" value="1"/>
</dbReference>
<keyword evidence="4 13" id="KW-0276">Fatty acid metabolism</keyword>
<dbReference type="GO" id="GO:0047676">
    <property type="term" value="F:arachidonate-CoA ligase activity"/>
    <property type="evidence" value="ECO:0007669"/>
    <property type="project" value="UniProtKB-EC"/>
</dbReference>
<name>A0ABD0LGK2_9CAEN</name>
<evidence type="ECO:0000256" key="4">
    <source>
        <dbReference type="ARBA" id="ARBA00022832"/>
    </source>
</evidence>
<feature type="domain" description="AMP-dependent synthetase/ligase" evidence="14">
    <location>
        <begin position="37"/>
        <end position="419"/>
    </location>
</feature>
<comment type="similarity">
    <text evidence="1 13">Belongs to the ATP-dependent AMP-binding enzyme family.</text>
</comment>
<dbReference type="InterPro" id="IPR020845">
    <property type="entry name" value="AMP-binding_CS"/>
</dbReference>
<evidence type="ECO:0000259" key="14">
    <source>
        <dbReference type="Pfam" id="PF00501"/>
    </source>
</evidence>
<evidence type="ECO:0000256" key="5">
    <source>
        <dbReference type="ARBA" id="ARBA00022840"/>
    </source>
</evidence>
<keyword evidence="16" id="KW-1185">Reference proteome</keyword>
<dbReference type="PANTHER" id="PTHR43272:SF107">
    <property type="entry name" value="LONG-CHAIN-FATTY-ACID--COA LIGASE 5"/>
    <property type="match status" value="1"/>
</dbReference>
<evidence type="ECO:0000256" key="12">
    <source>
        <dbReference type="ARBA" id="ARBA00049139"/>
    </source>
</evidence>
<dbReference type="EMBL" id="JACVVK020000050">
    <property type="protein sequence ID" value="KAK7498490.1"/>
    <property type="molecule type" value="Genomic_DNA"/>
</dbReference>
<evidence type="ECO:0000256" key="8">
    <source>
        <dbReference type="ARBA" id="ARBA00024495"/>
    </source>
</evidence>
<reference evidence="15 16" key="1">
    <citation type="journal article" date="2023" name="Sci. Data">
        <title>Genome assembly of the Korean intertidal mud-creeper Batillaria attramentaria.</title>
        <authorList>
            <person name="Patra A.K."/>
            <person name="Ho P.T."/>
            <person name="Jun S."/>
            <person name="Lee S.J."/>
            <person name="Kim Y."/>
            <person name="Won Y.J."/>
        </authorList>
    </citation>
    <scope>NUCLEOTIDE SEQUENCE [LARGE SCALE GENOMIC DNA]</scope>
    <source>
        <strain evidence="15">Wonlab-2016</strain>
    </source>
</reference>
<organism evidence="15 16">
    <name type="scientific">Batillaria attramentaria</name>
    <dbReference type="NCBI Taxonomy" id="370345"/>
    <lineage>
        <taxon>Eukaryota</taxon>
        <taxon>Metazoa</taxon>
        <taxon>Spiralia</taxon>
        <taxon>Lophotrochozoa</taxon>
        <taxon>Mollusca</taxon>
        <taxon>Gastropoda</taxon>
        <taxon>Caenogastropoda</taxon>
        <taxon>Sorbeoconcha</taxon>
        <taxon>Cerithioidea</taxon>
        <taxon>Batillariidae</taxon>
        <taxon>Batillaria</taxon>
    </lineage>
</organism>
<keyword evidence="2 13" id="KW-0436">Ligase</keyword>
<dbReference type="Pfam" id="PF00501">
    <property type="entry name" value="AMP-binding"/>
    <property type="match status" value="1"/>
</dbReference>
<evidence type="ECO:0000313" key="16">
    <source>
        <dbReference type="Proteomes" id="UP001519460"/>
    </source>
</evidence>
<dbReference type="InterPro" id="IPR042099">
    <property type="entry name" value="ANL_N_sf"/>
</dbReference>
<comment type="catalytic activity">
    <reaction evidence="11">
        <text>(E)-hexadec-2-enoate + ATP + CoA = (2E)-hexadecenoyl-CoA + AMP + diphosphate</text>
        <dbReference type="Rhea" id="RHEA:36139"/>
        <dbReference type="ChEBI" id="CHEBI:30616"/>
        <dbReference type="ChEBI" id="CHEBI:33019"/>
        <dbReference type="ChEBI" id="CHEBI:57287"/>
        <dbReference type="ChEBI" id="CHEBI:61526"/>
        <dbReference type="ChEBI" id="CHEBI:72745"/>
        <dbReference type="ChEBI" id="CHEBI:456215"/>
    </reaction>
    <physiologicalReaction direction="left-to-right" evidence="11">
        <dbReference type="Rhea" id="RHEA:36140"/>
    </physiologicalReaction>
</comment>
<comment type="catalytic activity">
    <reaction evidence="8">
        <text>12-hydroxy-(5Z,8Z,10E,14Z)-eicosatetraenoate + ATP + CoA = 12-hydroxy-(5Z,8Z,10E,14Z)-eicosatetraenoyl-CoA + AMP + diphosphate</text>
        <dbReference type="Rhea" id="RHEA:52112"/>
        <dbReference type="ChEBI" id="CHEBI:30616"/>
        <dbReference type="ChEBI" id="CHEBI:33019"/>
        <dbReference type="ChEBI" id="CHEBI:57287"/>
        <dbReference type="ChEBI" id="CHEBI:90718"/>
        <dbReference type="ChEBI" id="CHEBI:136408"/>
        <dbReference type="ChEBI" id="CHEBI:456215"/>
    </reaction>
    <physiologicalReaction direction="left-to-right" evidence="8">
        <dbReference type="Rhea" id="RHEA:52113"/>
    </physiologicalReaction>
</comment>
<dbReference type="Proteomes" id="UP001519460">
    <property type="component" value="Unassembled WGS sequence"/>
</dbReference>
<dbReference type="Gene3D" id="3.40.50.12780">
    <property type="entry name" value="N-terminal domain of ligase-like"/>
    <property type="match status" value="1"/>
</dbReference>
<evidence type="ECO:0000256" key="13">
    <source>
        <dbReference type="RuleBase" id="RU369030"/>
    </source>
</evidence>
<evidence type="ECO:0000256" key="6">
    <source>
        <dbReference type="ARBA" id="ARBA00024469"/>
    </source>
</evidence>
<dbReference type="AlphaFoldDB" id="A0ABD0LGK2"/>
<evidence type="ECO:0000256" key="1">
    <source>
        <dbReference type="ARBA" id="ARBA00006432"/>
    </source>
</evidence>
<comment type="catalytic activity">
    <reaction evidence="9">
        <text>15-hydroxy-(5Z,8Z,11Z,13E)-eicosatetraenoate + ATP + CoA = 15-hydroxy-(5Z,8Z,11Z,13E)-eicosatetraenoyl-CoA + AMP + diphosphate</text>
        <dbReference type="Rhea" id="RHEA:52116"/>
        <dbReference type="ChEBI" id="CHEBI:30616"/>
        <dbReference type="ChEBI" id="CHEBI:33019"/>
        <dbReference type="ChEBI" id="CHEBI:57287"/>
        <dbReference type="ChEBI" id="CHEBI:78832"/>
        <dbReference type="ChEBI" id="CHEBI:136409"/>
        <dbReference type="ChEBI" id="CHEBI:456215"/>
    </reaction>
    <physiologicalReaction direction="left-to-right" evidence="9">
        <dbReference type="Rhea" id="RHEA:52117"/>
    </physiologicalReaction>
</comment>
<comment type="function">
    <text evidence="13">Catalyzes the conversion of long-chain fatty acids to their active form acyl-CoAs for both synthesis of cellular lipids, and degradation via beta-oxidation.</text>
</comment>
<comment type="catalytic activity">
    <reaction evidence="7">
        <text>a long-chain fatty acid + ATP + CoA = a long-chain fatty acyl-CoA + AMP + diphosphate</text>
        <dbReference type="Rhea" id="RHEA:15421"/>
        <dbReference type="ChEBI" id="CHEBI:30616"/>
        <dbReference type="ChEBI" id="CHEBI:33019"/>
        <dbReference type="ChEBI" id="CHEBI:57287"/>
        <dbReference type="ChEBI" id="CHEBI:57560"/>
        <dbReference type="ChEBI" id="CHEBI:83139"/>
        <dbReference type="ChEBI" id="CHEBI:456215"/>
        <dbReference type="EC" id="6.2.1.3"/>
    </reaction>
    <physiologicalReaction direction="left-to-right" evidence="7">
        <dbReference type="Rhea" id="RHEA:15422"/>
    </physiologicalReaction>
</comment>
<evidence type="ECO:0000256" key="11">
    <source>
        <dbReference type="ARBA" id="ARBA00024565"/>
    </source>
</evidence>
<comment type="catalytic activity">
    <reaction evidence="6">
        <text>5-hydroxy-(6E,8Z,11Z,14Z)-eicosatetraenoate + ATP + CoA = 5-hydroxy-(6E,8Z,11Z,14Z)-eicosatetraenoyl-CoA + AMP + diphosphate</text>
        <dbReference type="Rhea" id="RHEA:52108"/>
        <dbReference type="ChEBI" id="CHEBI:30616"/>
        <dbReference type="ChEBI" id="CHEBI:33019"/>
        <dbReference type="ChEBI" id="CHEBI:57287"/>
        <dbReference type="ChEBI" id="CHEBI:65341"/>
        <dbReference type="ChEBI" id="CHEBI:136407"/>
        <dbReference type="ChEBI" id="CHEBI:456215"/>
    </reaction>
    <physiologicalReaction direction="left-to-right" evidence="6">
        <dbReference type="Rhea" id="RHEA:52109"/>
    </physiologicalReaction>
</comment>
<comment type="catalytic activity">
    <reaction evidence="10">
        <text>(5Z,8Z,11Z,14Z)-eicosatetraenoate + ATP + CoA = (5Z,8Z,11Z,14Z)-eicosatetraenoyl-CoA + AMP + diphosphate</text>
        <dbReference type="Rhea" id="RHEA:19713"/>
        <dbReference type="ChEBI" id="CHEBI:30616"/>
        <dbReference type="ChEBI" id="CHEBI:32395"/>
        <dbReference type="ChEBI" id="CHEBI:33019"/>
        <dbReference type="ChEBI" id="CHEBI:57287"/>
        <dbReference type="ChEBI" id="CHEBI:57368"/>
        <dbReference type="ChEBI" id="CHEBI:456215"/>
        <dbReference type="EC" id="6.2.1.15"/>
    </reaction>
    <physiologicalReaction direction="left-to-right" evidence="10">
        <dbReference type="Rhea" id="RHEA:19714"/>
    </physiologicalReaction>
</comment>
<evidence type="ECO:0000256" key="9">
    <source>
        <dbReference type="ARBA" id="ARBA00024532"/>
    </source>
</evidence>
<evidence type="ECO:0000256" key="3">
    <source>
        <dbReference type="ARBA" id="ARBA00022741"/>
    </source>
</evidence>
<dbReference type="InterPro" id="IPR045311">
    <property type="entry name" value="LC-FACS_euk"/>
</dbReference>
<accession>A0ABD0LGK2</accession>
<dbReference type="CDD" id="cd05927">
    <property type="entry name" value="LC-FACS_euk"/>
    <property type="match status" value="1"/>
</dbReference>
<gene>
    <name evidence="15" type="ORF">BaRGS_00010150</name>
</gene>
<proteinExistence type="inferred from homology"/>
<evidence type="ECO:0000256" key="2">
    <source>
        <dbReference type="ARBA" id="ARBA00022598"/>
    </source>
</evidence>
<comment type="catalytic activity">
    <reaction evidence="12">
        <text>hexadecanoate + ATP + CoA = hexadecanoyl-CoA + AMP + diphosphate</text>
        <dbReference type="Rhea" id="RHEA:30751"/>
        <dbReference type="ChEBI" id="CHEBI:7896"/>
        <dbReference type="ChEBI" id="CHEBI:30616"/>
        <dbReference type="ChEBI" id="CHEBI:33019"/>
        <dbReference type="ChEBI" id="CHEBI:57287"/>
        <dbReference type="ChEBI" id="CHEBI:57379"/>
        <dbReference type="ChEBI" id="CHEBI:456215"/>
    </reaction>
    <physiologicalReaction direction="left-to-right" evidence="12">
        <dbReference type="Rhea" id="RHEA:30752"/>
    </physiologicalReaction>
</comment>
<keyword evidence="13" id="KW-0443">Lipid metabolism</keyword>
<keyword evidence="5 13" id="KW-0067">ATP-binding</keyword>
<dbReference type="InterPro" id="IPR000873">
    <property type="entry name" value="AMP-dep_synth/lig_dom"/>
</dbReference>
<keyword evidence="3 13" id="KW-0547">Nucleotide-binding</keyword>